<name>A0A3B0WY63_9ZZZZ</name>
<dbReference type="SUPFAM" id="SSF55874">
    <property type="entry name" value="ATPase domain of HSP90 chaperone/DNA topoisomerase II/histidine kinase"/>
    <property type="match status" value="1"/>
</dbReference>
<feature type="transmembrane region" description="Helical" evidence="7">
    <location>
        <begin position="54"/>
        <end position="75"/>
    </location>
</feature>
<evidence type="ECO:0000313" key="9">
    <source>
        <dbReference type="EMBL" id="VAW54149.1"/>
    </source>
</evidence>
<dbReference type="InterPro" id="IPR005467">
    <property type="entry name" value="His_kinase_dom"/>
</dbReference>
<dbReference type="Pfam" id="PF02518">
    <property type="entry name" value="HATPase_c"/>
    <property type="match status" value="1"/>
</dbReference>
<comment type="catalytic activity">
    <reaction evidence="1">
        <text>ATP + protein L-histidine = ADP + protein N-phospho-L-histidine.</text>
        <dbReference type="EC" id="2.7.13.3"/>
    </reaction>
</comment>
<evidence type="ECO:0000256" key="6">
    <source>
        <dbReference type="ARBA" id="ARBA00023012"/>
    </source>
</evidence>
<dbReference type="SMART" id="SM00388">
    <property type="entry name" value="HisKA"/>
    <property type="match status" value="1"/>
</dbReference>
<evidence type="ECO:0000256" key="4">
    <source>
        <dbReference type="ARBA" id="ARBA00022679"/>
    </source>
</evidence>
<dbReference type="PRINTS" id="PR00344">
    <property type="entry name" value="BCTRLSENSOR"/>
</dbReference>
<dbReference type="InterPro" id="IPR003661">
    <property type="entry name" value="HisK_dim/P_dom"/>
</dbReference>
<evidence type="ECO:0000256" key="3">
    <source>
        <dbReference type="ARBA" id="ARBA00022553"/>
    </source>
</evidence>
<keyword evidence="4" id="KW-0808">Transferase</keyword>
<dbReference type="Gene3D" id="1.10.287.130">
    <property type="match status" value="1"/>
</dbReference>
<dbReference type="GO" id="GO:0000155">
    <property type="term" value="F:phosphorelay sensor kinase activity"/>
    <property type="evidence" value="ECO:0007669"/>
    <property type="project" value="InterPro"/>
</dbReference>
<feature type="transmembrane region" description="Helical" evidence="7">
    <location>
        <begin position="96"/>
        <end position="117"/>
    </location>
</feature>
<dbReference type="InterPro" id="IPR004358">
    <property type="entry name" value="Sig_transdc_His_kin-like_C"/>
</dbReference>
<dbReference type="InterPro" id="IPR036890">
    <property type="entry name" value="HATPase_C_sf"/>
</dbReference>
<reference evidence="9" key="1">
    <citation type="submission" date="2018-06" db="EMBL/GenBank/DDBJ databases">
        <authorList>
            <person name="Zhirakovskaya E."/>
        </authorList>
    </citation>
    <scope>NUCLEOTIDE SEQUENCE</scope>
</reference>
<organism evidence="9">
    <name type="scientific">hydrothermal vent metagenome</name>
    <dbReference type="NCBI Taxonomy" id="652676"/>
    <lineage>
        <taxon>unclassified sequences</taxon>
        <taxon>metagenomes</taxon>
        <taxon>ecological metagenomes</taxon>
    </lineage>
</organism>
<dbReference type="Gene3D" id="3.30.565.10">
    <property type="entry name" value="Histidine kinase-like ATPase, C-terminal domain"/>
    <property type="match status" value="1"/>
</dbReference>
<keyword evidence="3" id="KW-0597">Phosphoprotein</keyword>
<feature type="domain" description="Histidine kinase" evidence="8">
    <location>
        <begin position="236"/>
        <end position="468"/>
    </location>
</feature>
<dbReference type="SUPFAM" id="SSF47384">
    <property type="entry name" value="Homodimeric domain of signal transducing histidine kinase"/>
    <property type="match status" value="1"/>
</dbReference>
<feature type="transmembrane region" description="Helical" evidence="7">
    <location>
        <begin position="31"/>
        <end position="48"/>
    </location>
</feature>
<dbReference type="SMART" id="SM00387">
    <property type="entry name" value="HATPase_c"/>
    <property type="match status" value="1"/>
</dbReference>
<keyword evidence="5" id="KW-0418">Kinase</keyword>
<proteinExistence type="predicted"/>
<evidence type="ECO:0000256" key="2">
    <source>
        <dbReference type="ARBA" id="ARBA00012438"/>
    </source>
</evidence>
<protein>
    <recommendedName>
        <fullName evidence="2">histidine kinase</fullName>
        <ecNumber evidence="2">2.7.13.3</ecNumber>
    </recommendedName>
</protein>
<dbReference type="PANTHER" id="PTHR43711">
    <property type="entry name" value="TWO-COMPONENT HISTIDINE KINASE"/>
    <property type="match status" value="1"/>
</dbReference>
<evidence type="ECO:0000256" key="7">
    <source>
        <dbReference type="SAM" id="Phobius"/>
    </source>
</evidence>
<evidence type="ECO:0000259" key="8">
    <source>
        <dbReference type="PROSITE" id="PS50109"/>
    </source>
</evidence>
<dbReference type="InterPro" id="IPR036097">
    <property type="entry name" value="HisK_dim/P_sf"/>
</dbReference>
<keyword evidence="7" id="KW-0812">Transmembrane</keyword>
<keyword evidence="7" id="KW-0472">Membrane</keyword>
<dbReference type="PROSITE" id="PS50109">
    <property type="entry name" value="HIS_KIN"/>
    <property type="match status" value="1"/>
</dbReference>
<feature type="transmembrane region" description="Helical" evidence="7">
    <location>
        <begin position="148"/>
        <end position="168"/>
    </location>
</feature>
<dbReference type="AlphaFoldDB" id="A0A3B0WY63"/>
<keyword evidence="6" id="KW-0902">Two-component regulatory system</keyword>
<dbReference type="PANTHER" id="PTHR43711:SF1">
    <property type="entry name" value="HISTIDINE KINASE 1"/>
    <property type="match status" value="1"/>
</dbReference>
<feature type="transmembrane region" description="Helical" evidence="7">
    <location>
        <begin position="123"/>
        <end position="141"/>
    </location>
</feature>
<evidence type="ECO:0000256" key="1">
    <source>
        <dbReference type="ARBA" id="ARBA00000085"/>
    </source>
</evidence>
<dbReference type="EC" id="2.7.13.3" evidence="2"/>
<dbReference type="InterPro" id="IPR050736">
    <property type="entry name" value="Sensor_HK_Regulatory"/>
</dbReference>
<sequence>MYTNNQIRDGHSDLMKEVEHAQIDLINSNRVYSIITMSLGALLLYYFLRSQVELQAFTYWITTIMLVDAFRLYAFAYFRSAKKVNKVNYILADSHIFIGTVLSGLCWGSLAIILIPVVNGQSLMIVMLMLVVIATASTTTLSYKCKFAITFVLLVLTPLMIILTQQSYIIESDLVFIEVGLGVFTLFLLKNARSFCISFKQMLLLQAQSHEHEEELIIQREKAELANHAKSEFLANMSHELRTPMHAILGFSSLGGSKINSATNEKISGYFLRINESGQRLLYLLNDLLDLSKLEAGRMDFNFQVNNLQTSIDVVVEELTPLFMERSLTVDIEPASISTIAQFDNEKIDQVIRNLLSNAIKFTPDNMSVMIYFEESVLYENKDDENTSAIPAVSVSIVDQGTGIPEGELETVFEKFVQSTITDTGAGGTGLGLTISKEIIEGHRGSITAVNSLGEGGAIFTFTLPRQQFVNG</sequence>
<dbReference type="CDD" id="cd00082">
    <property type="entry name" value="HisKA"/>
    <property type="match status" value="1"/>
</dbReference>
<accession>A0A3B0WY63</accession>
<dbReference type="InterPro" id="IPR003594">
    <property type="entry name" value="HATPase_dom"/>
</dbReference>
<gene>
    <name evidence="9" type="ORF">MNBD_GAMMA05-1525</name>
</gene>
<evidence type="ECO:0000256" key="5">
    <source>
        <dbReference type="ARBA" id="ARBA00022777"/>
    </source>
</evidence>
<keyword evidence="7" id="KW-1133">Transmembrane helix</keyword>
<dbReference type="EMBL" id="UOFE01000038">
    <property type="protein sequence ID" value="VAW54149.1"/>
    <property type="molecule type" value="Genomic_DNA"/>
</dbReference>
<dbReference type="Pfam" id="PF00512">
    <property type="entry name" value="HisKA"/>
    <property type="match status" value="1"/>
</dbReference>